<accession>A0A147K717</accession>
<dbReference type="RefSeq" id="WP_010174109.1">
    <property type="nucleotide sequence ID" value="NZ_LDYG01000033.1"/>
</dbReference>
<organism evidence="2 3">
    <name type="scientific">Bacillus coahuilensis p1.1.43</name>
    <dbReference type="NCBI Taxonomy" id="1150625"/>
    <lineage>
        <taxon>Bacteria</taxon>
        <taxon>Bacillati</taxon>
        <taxon>Bacillota</taxon>
        <taxon>Bacilli</taxon>
        <taxon>Bacillales</taxon>
        <taxon>Bacillaceae</taxon>
        <taxon>Bacillus</taxon>
    </lineage>
</organism>
<dbReference type="OrthoDB" id="1698854at2"/>
<sequence length="86" mass="9744">MYIALSIILIVNLVSYSLMGVDKKRAQQGQYRISEKTLWTWTICGGALGSFLGMNAFRHKTKHTHFKIGVPVILLLQVVGFLFFVQ</sequence>
<feature type="transmembrane region" description="Helical" evidence="1">
    <location>
        <begin position="38"/>
        <end position="56"/>
    </location>
</feature>
<gene>
    <name evidence="2" type="ORF">Q75_11350</name>
</gene>
<evidence type="ECO:0000313" key="2">
    <source>
        <dbReference type="EMBL" id="KUP05772.1"/>
    </source>
</evidence>
<dbReference type="STRING" id="1150625.Q75_11350"/>
<comment type="caution">
    <text evidence="2">The sequence shown here is derived from an EMBL/GenBank/DDBJ whole genome shotgun (WGS) entry which is preliminary data.</text>
</comment>
<feature type="transmembrane region" description="Helical" evidence="1">
    <location>
        <begin position="68"/>
        <end position="85"/>
    </location>
</feature>
<protein>
    <submittedName>
        <fullName evidence="2">Membrane protein</fullName>
    </submittedName>
</protein>
<dbReference type="AlphaFoldDB" id="A0A147K717"/>
<reference evidence="2 3" key="1">
    <citation type="journal article" date="2016" name="Front. Microbiol.">
        <title>Microevolution Analysis of Bacillus coahuilensis Unveils Differences in Phosphorus Acquisition Strategies and Their Regulation.</title>
        <authorList>
            <person name="Gomez-Lunar Z."/>
            <person name="Hernandez-Gonzalez I."/>
            <person name="Rodriguez-Torres M.D."/>
            <person name="Souza V."/>
            <person name="Olmedo-Alvarez G."/>
        </authorList>
    </citation>
    <scope>NUCLEOTIDE SEQUENCE [LARGE SCALE GENOMIC DNA]</scope>
    <source>
        <strain evidence="3">p1.1.43</strain>
    </source>
</reference>
<dbReference type="Pfam" id="PF06961">
    <property type="entry name" value="DUF1294"/>
    <property type="match status" value="1"/>
</dbReference>
<keyword evidence="1" id="KW-0812">Transmembrane</keyword>
<dbReference type="PATRIC" id="fig|1150625.3.peg.2415"/>
<proteinExistence type="predicted"/>
<dbReference type="GO" id="GO:0003676">
    <property type="term" value="F:nucleic acid binding"/>
    <property type="evidence" value="ECO:0007669"/>
    <property type="project" value="InterPro"/>
</dbReference>
<keyword evidence="1" id="KW-0472">Membrane</keyword>
<dbReference type="InterPro" id="IPR012156">
    <property type="entry name" value="Cold_shock_CspA"/>
</dbReference>
<name>A0A147K717_9BACI</name>
<evidence type="ECO:0000256" key="1">
    <source>
        <dbReference type="SAM" id="Phobius"/>
    </source>
</evidence>
<evidence type="ECO:0000313" key="3">
    <source>
        <dbReference type="Proteomes" id="UP000074108"/>
    </source>
</evidence>
<dbReference type="EMBL" id="LDYG01000033">
    <property type="protein sequence ID" value="KUP05772.1"/>
    <property type="molecule type" value="Genomic_DNA"/>
</dbReference>
<dbReference type="Proteomes" id="UP000074108">
    <property type="component" value="Unassembled WGS sequence"/>
</dbReference>
<dbReference type="InterPro" id="IPR010718">
    <property type="entry name" value="DUF1294"/>
</dbReference>
<keyword evidence="1" id="KW-1133">Transmembrane helix</keyword>
<keyword evidence="3" id="KW-1185">Reference proteome</keyword>
<dbReference type="PIRSF" id="PIRSF002599">
    <property type="entry name" value="Cold_shock_A"/>
    <property type="match status" value="1"/>
</dbReference>